<proteinExistence type="predicted"/>
<name>A0A8H4NVJ6_9HYPO</name>
<accession>A0A8H4NVJ6</accession>
<comment type="caution">
    <text evidence="2">The sequence shown here is derived from an EMBL/GenBank/DDBJ whole genome shotgun (WGS) entry which is preliminary data.</text>
</comment>
<dbReference type="EMBL" id="JAADJG010000483">
    <property type="protein sequence ID" value="KAF4446026.1"/>
    <property type="molecule type" value="Genomic_DNA"/>
</dbReference>
<reference evidence="2" key="1">
    <citation type="submission" date="2020-01" db="EMBL/GenBank/DDBJ databases">
        <title>Identification and distribution of gene clusters putatively required for synthesis of sphingolipid metabolism inhibitors in phylogenetically diverse species of the filamentous fungus Fusarium.</title>
        <authorList>
            <person name="Kim H.-S."/>
            <person name="Busman M."/>
            <person name="Brown D.W."/>
            <person name="Divon H."/>
            <person name="Uhlig S."/>
            <person name="Proctor R.H."/>
        </authorList>
    </citation>
    <scope>NUCLEOTIDE SEQUENCE</scope>
    <source>
        <strain evidence="2">NRRL 53441</strain>
    </source>
</reference>
<evidence type="ECO:0000313" key="3">
    <source>
        <dbReference type="Proteomes" id="UP000605986"/>
    </source>
</evidence>
<dbReference type="Proteomes" id="UP000605986">
    <property type="component" value="Unassembled WGS sequence"/>
</dbReference>
<feature type="signal peptide" evidence="1">
    <location>
        <begin position="1"/>
        <end position="20"/>
    </location>
</feature>
<protein>
    <submittedName>
        <fullName evidence="2">Uncharacterized protein</fullName>
    </submittedName>
</protein>
<keyword evidence="3" id="KW-1185">Reference proteome</keyword>
<evidence type="ECO:0000256" key="1">
    <source>
        <dbReference type="SAM" id="SignalP"/>
    </source>
</evidence>
<dbReference type="OrthoDB" id="4790136at2759"/>
<organism evidence="2 3">
    <name type="scientific">Fusarium austroafricanum</name>
    <dbReference type="NCBI Taxonomy" id="2364996"/>
    <lineage>
        <taxon>Eukaryota</taxon>
        <taxon>Fungi</taxon>
        <taxon>Dikarya</taxon>
        <taxon>Ascomycota</taxon>
        <taxon>Pezizomycotina</taxon>
        <taxon>Sordariomycetes</taxon>
        <taxon>Hypocreomycetidae</taxon>
        <taxon>Hypocreales</taxon>
        <taxon>Nectriaceae</taxon>
        <taxon>Fusarium</taxon>
        <taxon>Fusarium concolor species complex</taxon>
    </lineage>
</organism>
<sequence length="87" mass="9436">MKTASWAALLMAIGINGVQGALISESPLCKYERLSVASWNKCGARDPYKDSDCDLPCARAGMKEGGKFVHVSNLWGNGDCALQCWLR</sequence>
<gene>
    <name evidence="2" type="ORF">F53441_10284</name>
</gene>
<evidence type="ECO:0000313" key="2">
    <source>
        <dbReference type="EMBL" id="KAF4446026.1"/>
    </source>
</evidence>
<keyword evidence="1" id="KW-0732">Signal</keyword>
<feature type="chain" id="PRO_5034179215" evidence="1">
    <location>
        <begin position="21"/>
        <end position="87"/>
    </location>
</feature>
<dbReference type="AlphaFoldDB" id="A0A8H4NVJ6"/>